<dbReference type="EMBL" id="SMKX01000301">
    <property type="protein sequence ID" value="TDD41959.1"/>
    <property type="molecule type" value="Genomic_DNA"/>
</dbReference>
<keyword evidence="2" id="KW-1185">Reference proteome</keyword>
<organism evidence="1 2">
    <name type="scientific">Kribbella antibiotica</name>
    <dbReference type="NCBI Taxonomy" id="190195"/>
    <lineage>
        <taxon>Bacteria</taxon>
        <taxon>Bacillati</taxon>
        <taxon>Actinomycetota</taxon>
        <taxon>Actinomycetes</taxon>
        <taxon>Propionibacteriales</taxon>
        <taxon>Kribbellaceae</taxon>
        <taxon>Kribbella</taxon>
    </lineage>
</organism>
<dbReference type="Proteomes" id="UP000295124">
    <property type="component" value="Unassembled WGS sequence"/>
</dbReference>
<gene>
    <name evidence="1" type="ORF">E1263_42360</name>
</gene>
<dbReference type="AlphaFoldDB" id="A0A4R4YDQ7"/>
<dbReference type="OrthoDB" id="3824163at2"/>
<sequence length="304" mass="33243">MSISDGTVRIDPASTTYREVSRLYEIAQGLRPGSADRWNRELYARSDDKLGGLGLDGTLRIQQRALDDLAGGNPRRQAEALATVLHESEHARSPVDAPEEPNAVRSAESFGLDEAFTEISTRDQFDEFIRRAGHEGLPKPRLEYPGAVQAGEALLDRVTNSADERRQLLQTALDQPVAMRWDAVADHVVRTELADVVPPNPAHQQAARAELVNRMATGEWRVVKDRPPLGKVTGEITTEGVDRAVKDLRDHYQQNPGEPYPAKVPNQAAAVAVQGEQQRAGDLRRFLGGQASAVGAVRSRPSLG</sequence>
<dbReference type="RefSeq" id="WP_132178120.1">
    <property type="nucleotide sequence ID" value="NZ_SMKX01000301.1"/>
</dbReference>
<comment type="caution">
    <text evidence="1">The sequence shown here is derived from an EMBL/GenBank/DDBJ whole genome shotgun (WGS) entry which is preliminary data.</text>
</comment>
<feature type="non-terminal residue" evidence="1">
    <location>
        <position position="304"/>
    </location>
</feature>
<evidence type="ECO:0000313" key="1">
    <source>
        <dbReference type="EMBL" id="TDD41959.1"/>
    </source>
</evidence>
<evidence type="ECO:0000313" key="2">
    <source>
        <dbReference type="Proteomes" id="UP000295124"/>
    </source>
</evidence>
<reference evidence="1 2" key="1">
    <citation type="submission" date="2019-03" db="EMBL/GenBank/DDBJ databases">
        <title>Draft genome sequences of novel Actinobacteria.</title>
        <authorList>
            <person name="Sahin N."/>
            <person name="Ay H."/>
            <person name="Saygin H."/>
        </authorList>
    </citation>
    <scope>NUCLEOTIDE SEQUENCE [LARGE SCALE GENOMIC DNA]</scope>
    <source>
        <strain evidence="1 2">JCM 13523</strain>
    </source>
</reference>
<proteinExistence type="predicted"/>
<accession>A0A4R4YDQ7</accession>
<protein>
    <submittedName>
        <fullName evidence="1">Uncharacterized protein</fullName>
    </submittedName>
</protein>
<name>A0A4R4YDQ7_9ACTN</name>